<dbReference type="AlphaFoldDB" id="A0A504Z387"/>
<protein>
    <submittedName>
        <fullName evidence="1">Uncharacterized protein</fullName>
    </submittedName>
</protein>
<evidence type="ECO:0000313" key="2">
    <source>
        <dbReference type="Proteomes" id="UP000316759"/>
    </source>
</evidence>
<organism evidence="1 2">
    <name type="scientific">Fasciola gigantica</name>
    <name type="common">Giant liver fluke</name>
    <dbReference type="NCBI Taxonomy" id="46835"/>
    <lineage>
        <taxon>Eukaryota</taxon>
        <taxon>Metazoa</taxon>
        <taxon>Spiralia</taxon>
        <taxon>Lophotrochozoa</taxon>
        <taxon>Platyhelminthes</taxon>
        <taxon>Trematoda</taxon>
        <taxon>Digenea</taxon>
        <taxon>Plagiorchiida</taxon>
        <taxon>Echinostomata</taxon>
        <taxon>Echinostomatoidea</taxon>
        <taxon>Fasciolidae</taxon>
        <taxon>Fasciola</taxon>
    </lineage>
</organism>
<sequence length="339" mass="36267">MAGTRKANRAGVSLSSEQDSCSFFRSSTTGNAGAYLETPRSETTRMTHYKPYPNTSCTRNMVQLSQSSACAAAILAAITSGPGTYSVAGTPTVLIVVESSDRLISDHNERLSDQMPTSAPAVRVDDHSQAVVGHLDSTVRTSNRSRCQPTLLDKKIPSVLGNGDVGGNNVAAQLSSVYRSVCDSTQSDQSQLHDDVEVEQDNRSASMAVHTPITADMTTGHTSLVGVGGGIGAVYDYRAVGACDPYRTRKHVTPHNHHSPHLGGFSLRRRLDHLTCLQLSPPKVGTFESLYALGSSTPSSTTTAATTTATWHLMSKDPFLYILQFLPIYLHTVLRANGS</sequence>
<evidence type="ECO:0000313" key="1">
    <source>
        <dbReference type="EMBL" id="TPP66881.1"/>
    </source>
</evidence>
<comment type="caution">
    <text evidence="1">The sequence shown here is derived from an EMBL/GenBank/DDBJ whole genome shotgun (WGS) entry which is preliminary data.</text>
</comment>
<accession>A0A504Z387</accession>
<name>A0A504Z387_FASGI</name>
<gene>
    <name evidence="1" type="ORF">FGIG_00138</name>
</gene>
<proteinExistence type="predicted"/>
<dbReference type="Proteomes" id="UP000316759">
    <property type="component" value="Unassembled WGS sequence"/>
</dbReference>
<reference evidence="1 2" key="1">
    <citation type="submission" date="2019-04" db="EMBL/GenBank/DDBJ databases">
        <title>Annotation for the trematode Fasciola gigantica.</title>
        <authorList>
            <person name="Choi Y.-J."/>
        </authorList>
    </citation>
    <scope>NUCLEOTIDE SEQUENCE [LARGE SCALE GENOMIC DNA]</scope>
    <source>
        <strain evidence="1">Uganda_cow_1</strain>
    </source>
</reference>
<keyword evidence="2" id="KW-1185">Reference proteome</keyword>
<dbReference type="EMBL" id="SUNJ01001307">
    <property type="protein sequence ID" value="TPP66881.1"/>
    <property type="molecule type" value="Genomic_DNA"/>
</dbReference>